<keyword evidence="1" id="KW-0812">Transmembrane</keyword>
<protein>
    <submittedName>
        <fullName evidence="2">Uncharacterized protein</fullName>
    </submittedName>
</protein>
<comment type="caution">
    <text evidence="2">The sequence shown here is derived from an EMBL/GenBank/DDBJ whole genome shotgun (WGS) entry which is preliminary data.</text>
</comment>
<feature type="transmembrane region" description="Helical" evidence="1">
    <location>
        <begin position="178"/>
        <end position="198"/>
    </location>
</feature>
<keyword evidence="1" id="KW-0472">Membrane</keyword>
<accession>A0A3A5HC07</accession>
<dbReference type="Proteomes" id="UP000276542">
    <property type="component" value="Unassembled WGS sequence"/>
</dbReference>
<evidence type="ECO:0000313" key="3">
    <source>
        <dbReference type="Proteomes" id="UP000276542"/>
    </source>
</evidence>
<reference evidence="3" key="1">
    <citation type="submission" date="2018-09" db="EMBL/GenBank/DDBJ databases">
        <authorList>
            <person name="Zhu H."/>
        </authorList>
    </citation>
    <scope>NUCLEOTIDE SEQUENCE [LARGE SCALE GENOMIC DNA]</scope>
    <source>
        <strain evidence="3">K1W22B-1</strain>
    </source>
</reference>
<keyword evidence="1" id="KW-1133">Transmembrane helix</keyword>
<evidence type="ECO:0000256" key="1">
    <source>
        <dbReference type="SAM" id="Phobius"/>
    </source>
</evidence>
<feature type="transmembrane region" description="Helical" evidence="1">
    <location>
        <begin position="156"/>
        <end position="171"/>
    </location>
</feature>
<dbReference type="OrthoDB" id="3469491at2"/>
<keyword evidence="3" id="KW-1185">Reference proteome</keyword>
<proteinExistence type="predicted"/>
<feature type="transmembrane region" description="Helical" evidence="1">
    <location>
        <begin position="64"/>
        <end position="84"/>
    </location>
</feature>
<evidence type="ECO:0000313" key="2">
    <source>
        <dbReference type="EMBL" id="RJS46975.1"/>
    </source>
</evidence>
<dbReference type="RefSeq" id="WP_120060945.1">
    <property type="nucleotide sequence ID" value="NZ_QYRP01000002.1"/>
</dbReference>
<dbReference type="EMBL" id="QYRP01000002">
    <property type="protein sequence ID" value="RJS46975.1"/>
    <property type="molecule type" value="Genomic_DNA"/>
</dbReference>
<feature type="transmembrane region" description="Helical" evidence="1">
    <location>
        <begin position="104"/>
        <end position="125"/>
    </location>
</feature>
<feature type="transmembrane region" description="Helical" evidence="1">
    <location>
        <begin position="132"/>
        <end position="150"/>
    </location>
</feature>
<dbReference type="AlphaFoldDB" id="A0A3A5HC07"/>
<organism evidence="2 3">
    <name type="scientific">Nocardioides cavernaquae</name>
    <dbReference type="NCBI Taxonomy" id="2321396"/>
    <lineage>
        <taxon>Bacteria</taxon>
        <taxon>Bacillati</taxon>
        <taxon>Actinomycetota</taxon>
        <taxon>Actinomycetes</taxon>
        <taxon>Propionibacteriales</taxon>
        <taxon>Nocardioidaceae</taxon>
        <taxon>Nocardioides</taxon>
    </lineage>
</organism>
<gene>
    <name evidence="2" type="ORF">D4739_12630</name>
</gene>
<name>A0A3A5HC07_9ACTN</name>
<sequence length="199" mass="20726">MYGRALASTALAYAVVHHLGLLPSGLGSTVDGTRVADWLDLAIPWLVLIPAALTLQAAQVGRRVWWIFGAGALAYANGHGMHLAANSVGNIDPGPTAHLWDEVVGHYIWYAGVAGLLAALAMSMVGRPRPPVIGYLLTVAVGLTWASNAVGGGTEWFSLAASLVAVWWGWTQRRQLGVVLLVGFAPAAVMLVGTLAGIG</sequence>